<dbReference type="EMBL" id="CAJEWN010000114">
    <property type="protein sequence ID" value="CAD2166034.1"/>
    <property type="molecule type" value="Genomic_DNA"/>
</dbReference>
<comment type="caution">
    <text evidence="2">The sequence shown here is derived from an EMBL/GenBank/DDBJ whole genome shotgun (WGS) entry which is preliminary data.</text>
</comment>
<organism evidence="2 3">
    <name type="scientific">Meloidogyne enterolobii</name>
    <name type="common">Root-knot nematode worm</name>
    <name type="synonym">Meloidogyne mayaguensis</name>
    <dbReference type="NCBI Taxonomy" id="390850"/>
    <lineage>
        <taxon>Eukaryota</taxon>
        <taxon>Metazoa</taxon>
        <taxon>Ecdysozoa</taxon>
        <taxon>Nematoda</taxon>
        <taxon>Chromadorea</taxon>
        <taxon>Rhabditida</taxon>
        <taxon>Tylenchina</taxon>
        <taxon>Tylenchomorpha</taxon>
        <taxon>Tylenchoidea</taxon>
        <taxon>Meloidogynidae</taxon>
        <taxon>Meloidogyninae</taxon>
        <taxon>Meloidogyne</taxon>
    </lineage>
</organism>
<name>A0A6V7UWA0_MELEN</name>
<protein>
    <submittedName>
        <fullName evidence="2">Uncharacterized protein</fullName>
    </submittedName>
</protein>
<dbReference type="Proteomes" id="UP000580250">
    <property type="component" value="Unassembled WGS sequence"/>
</dbReference>
<evidence type="ECO:0000313" key="3">
    <source>
        <dbReference type="Proteomes" id="UP000580250"/>
    </source>
</evidence>
<feature type="compositionally biased region" description="Low complexity" evidence="1">
    <location>
        <begin position="89"/>
        <end position="119"/>
    </location>
</feature>
<dbReference type="AlphaFoldDB" id="A0A6V7UWA0"/>
<reference evidence="2 3" key="1">
    <citation type="submission" date="2020-08" db="EMBL/GenBank/DDBJ databases">
        <authorList>
            <person name="Koutsovoulos G."/>
            <person name="Danchin GJ E."/>
        </authorList>
    </citation>
    <scope>NUCLEOTIDE SEQUENCE [LARGE SCALE GENOMIC DNA]</scope>
</reference>
<evidence type="ECO:0000256" key="1">
    <source>
        <dbReference type="SAM" id="MobiDB-lite"/>
    </source>
</evidence>
<proteinExistence type="predicted"/>
<feature type="region of interest" description="Disordered" evidence="1">
    <location>
        <begin position="81"/>
        <end position="127"/>
    </location>
</feature>
<sequence>MILNVVCNIIYFTLIFNFTFSMINNPVDDTSSYIVDNNQSDGSKSFRGIKFGETVDFGMMDDDEEEELGNDIVLTPFDMKSHSSKTRKGTSSSSFKSKNDLSNSFKTTEGSSSSSSHSSYRSRKSKDLVGYTIKEGTGFEEYNPYKPKTPERAPGKHYKYDLNESFKKKNNECCIIL</sequence>
<evidence type="ECO:0000313" key="2">
    <source>
        <dbReference type="EMBL" id="CAD2166034.1"/>
    </source>
</evidence>
<gene>
    <name evidence="2" type="ORF">MENT_LOCUS17561</name>
</gene>
<accession>A0A6V7UWA0</accession>